<evidence type="ECO:0000256" key="1">
    <source>
        <dbReference type="ARBA" id="ARBA00012513"/>
    </source>
</evidence>
<organism evidence="10">
    <name type="scientific">Chromera velia CCMP2878</name>
    <dbReference type="NCBI Taxonomy" id="1169474"/>
    <lineage>
        <taxon>Eukaryota</taxon>
        <taxon>Sar</taxon>
        <taxon>Alveolata</taxon>
        <taxon>Colpodellida</taxon>
        <taxon>Chromeraceae</taxon>
        <taxon>Chromera</taxon>
    </lineage>
</organism>
<evidence type="ECO:0000259" key="9">
    <source>
        <dbReference type="PROSITE" id="PS50011"/>
    </source>
</evidence>
<dbReference type="GO" id="GO:0004674">
    <property type="term" value="F:protein serine/threonine kinase activity"/>
    <property type="evidence" value="ECO:0007669"/>
    <property type="project" value="UniProtKB-KW"/>
</dbReference>
<dbReference type="SMART" id="SM00220">
    <property type="entry name" value="S_TKc"/>
    <property type="match status" value="1"/>
</dbReference>
<dbReference type="Pfam" id="PF00069">
    <property type="entry name" value="Pkinase"/>
    <property type="match status" value="1"/>
</dbReference>
<evidence type="ECO:0000313" key="10">
    <source>
        <dbReference type="EMBL" id="CEM24125.1"/>
    </source>
</evidence>
<evidence type="ECO:0000256" key="8">
    <source>
        <dbReference type="ARBA" id="ARBA00048679"/>
    </source>
</evidence>
<keyword evidence="5" id="KW-0418">Kinase</keyword>
<dbReference type="EC" id="2.7.11.1" evidence="1"/>
<dbReference type="PhylomeDB" id="A0A0G4G7A2"/>
<evidence type="ECO:0000256" key="7">
    <source>
        <dbReference type="ARBA" id="ARBA00047899"/>
    </source>
</evidence>
<accession>A0A0G4G7A2</accession>
<evidence type="ECO:0000256" key="2">
    <source>
        <dbReference type="ARBA" id="ARBA00022527"/>
    </source>
</evidence>
<dbReference type="Gene3D" id="1.10.510.10">
    <property type="entry name" value="Transferase(Phosphotransferase) domain 1"/>
    <property type="match status" value="1"/>
</dbReference>
<dbReference type="PANTHER" id="PTHR43671">
    <property type="entry name" value="SERINE/THREONINE-PROTEIN KINASE NEK"/>
    <property type="match status" value="1"/>
</dbReference>
<feature type="domain" description="Protein kinase" evidence="9">
    <location>
        <begin position="3"/>
        <end position="280"/>
    </location>
</feature>
<keyword evidence="2" id="KW-0723">Serine/threonine-protein kinase</keyword>
<sequence length="361" mass="41046">MGKGTEKQIGEGGSSTVFRDRKRRGLVIKELLEPFRSRKVARLSLREIKIAKHLEKCKGVIKRRFVVRVDMDDGGETVHDFIRRVGPSKLRKLQQMCGESLHALAQMHAAGVIHRDLKPENMTVTAKDQEVRLIDLEGGRFVGKGGRVLMKERSRSDCGSLGYCSPEMIRDAEYDFKTDSYSLGCVFYELATGKALLESAYVKDGEAARPLSYFKAKHRQLTERLDSSETALQKRLVQDSPKLRDDRLCPFFCSLLSSLLERDVKKRVTPLQALHGSDFFKDSEWASIALEEPSPAPEGFFDYETKYDKKTPLPLCDDPEYEKKLSQHELGRLLGQSIRRWIRSAVHGRRDHGSDICLDVL</sequence>
<evidence type="ECO:0000256" key="6">
    <source>
        <dbReference type="ARBA" id="ARBA00022840"/>
    </source>
</evidence>
<comment type="catalytic activity">
    <reaction evidence="8">
        <text>L-seryl-[protein] + ATP = O-phospho-L-seryl-[protein] + ADP + H(+)</text>
        <dbReference type="Rhea" id="RHEA:17989"/>
        <dbReference type="Rhea" id="RHEA-COMP:9863"/>
        <dbReference type="Rhea" id="RHEA-COMP:11604"/>
        <dbReference type="ChEBI" id="CHEBI:15378"/>
        <dbReference type="ChEBI" id="CHEBI:29999"/>
        <dbReference type="ChEBI" id="CHEBI:30616"/>
        <dbReference type="ChEBI" id="CHEBI:83421"/>
        <dbReference type="ChEBI" id="CHEBI:456216"/>
        <dbReference type="EC" id="2.7.11.1"/>
    </reaction>
</comment>
<dbReference type="InterPro" id="IPR011009">
    <property type="entry name" value="Kinase-like_dom_sf"/>
</dbReference>
<evidence type="ECO:0000256" key="5">
    <source>
        <dbReference type="ARBA" id="ARBA00022777"/>
    </source>
</evidence>
<keyword evidence="3" id="KW-0808">Transferase</keyword>
<dbReference type="GO" id="GO:0005524">
    <property type="term" value="F:ATP binding"/>
    <property type="evidence" value="ECO:0007669"/>
    <property type="project" value="UniProtKB-KW"/>
</dbReference>
<reference evidence="10" key="1">
    <citation type="submission" date="2014-11" db="EMBL/GenBank/DDBJ databases">
        <authorList>
            <person name="Otto D Thomas"/>
            <person name="Naeem Raeece"/>
        </authorList>
    </citation>
    <scope>NUCLEOTIDE SEQUENCE</scope>
</reference>
<dbReference type="Gene3D" id="3.30.200.20">
    <property type="entry name" value="Phosphorylase Kinase, domain 1"/>
    <property type="match status" value="1"/>
</dbReference>
<evidence type="ECO:0000256" key="4">
    <source>
        <dbReference type="ARBA" id="ARBA00022741"/>
    </source>
</evidence>
<keyword evidence="6" id="KW-0067">ATP-binding</keyword>
<proteinExistence type="predicted"/>
<dbReference type="PROSITE" id="PS50011">
    <property type="entry name" value="PROTEIN_KINASE_DOM"/>
    <property type="match status" value="1"/>
</dbReference>
<dbReference type="EMBL" id="CDMZ01000928">
    <property type="protein sequence ID" value="CEM24125.1"/>
    <property type="molecule type" value="Genomic_DNA"/>
</dbReference>
<dbReference type="PROSITE" id="PS00108">
    <property type="entry name" value="PROTEIN_KINASE_ST"/>
    <property type="match status" value="1"/>
</dbReference>
<gene>
    <name evidence="10" type="ORF">Cvel_20485</name>
</gene>
<comment type="catalytic activity">
    <reaction evidence="7">
        <text>L-threonyl-[protein] + ATP = O-phospho-L-threonyl-[protein] + ADP + H(+)</text>
        <dbReference type="Rhea" id="RHEA:46608"/>
        <dbReference type="Rhea" id="RHEA-COMP:11060"/>
        <dbReference type="Rhea" id="RHEA-COMP:11605"/>
        <dbReference type="ChEBI" id="CHEBI:15378"/>
        <dbReference type="ChEBI" id="CHEBI:30013"/>
        <dbReference type="ChEBI" id="CHEBI:30616"/>
        <dbReference type="ChEBI" id="CHEBI:61977"/>
        <dbReference type="ChEBI" id="CHEBI:456216"/>
        <dbReference type="EC" id="2.7.11.1"/>
    </reaction>
</comment>
<dbReference type="InterPro" id="IPR050660">
    <property type="entry name" value="NEK_Ser/Thr_kinase"/>
</dbReference>
<dbReference type="VEuPathDB" id="CryptoDB:Cvel_20485"/>
<evidence type="ECO:0000256" key="3">
    <source>
        <dbReference type="ARBA" id="ARBA00022679"/>
    </source>
</evidence>
<dbReference type="AlphaFoldDB" id="A0A0G4G7A2"/>
<dbReference type="PANTHER" id="PTHR43671:SF98">
    <property type="entry name" value="SERINE_THREONINE-PROTEIN KINASE NEK11"/>
    <property type="match status" value="1"/>
</dbReference>
<dbReference type="InterPro" id="IPR008271">
    <property type="entry name" value="Ser/Thr_kinase_AS"/>
</dbReference>
<protein>
    <recommendedName>
        <fullName evidence="1">non-specific serine/threonine protein kinase</fullName>
        <ecNumber evidence="1">2.7.11.1</ecNumber>
    </recommendedName>
</protein>
<dbReference type="InterPro" id="IPR000719">
    <property type="entry name" value="Prot_kinase_dom"/>
</dbReference>
<keyword evidence="4" id="KW-0547">Nucleotide-binding</keyword>
<name>A0A0G4G7A2_9ALVE</name>
<dbReference type="SUPFAM" id="SSF56112">
    <property type="entry name" value="Protein kinase-like (PK-like)"/>
    <property type="match status" value="1"/>
</dbReference>